<dbReference type="Pfam" id="PF07985">
    <property type="entry name" value="SRR1"/>
    <property type="match status" value="1"/>
</dbReference>
<proteinExistence type="predicted"/>
<evidence type="ECO:0000256" key="1">
    <source>
        <dbReference type="SAM" id="MobiDB-lite"/>
    </source>
</evidence>
<feature type="region of interest" description="Disordered" evidence="1">
    <location>
        <begin position="1"/>
        <end position="32"/>
    </location>
</feature>
<dbReference type="VEuPathDB" id="FungiDB:CXQ85_002946"/>
<comment type="caution">
    <text evidence="3">The sequence shown here is derived from an EMBL/GenBank/DDBJ whole genome shotgun (WGS) entry which is preliminary data.</text>
</comment>
<dbReference type="AlphaFoldDB" id="A0A2V1AYQ1"/>
<feature type="domain" description="SRR1-like" evidence="2">
    <location>
        <begin position="131"/>
        <end position="299"/>
    </location>
</feature>
<reference evidence="3 4" key="1">
    <citation type="submission" date="2017-12" db="EMBL/GenBank/DDBJ databases">
        <title>Genome Sequence of a Multidrug-Resistant Candida haemulonii Isolate from a Patient with Chronic Leg Ulcers in Israel.</title>
        <authorList>
            <person name="Chow N.A."/>
            <person name="Gade L."/>
            <person name="Batra D."/>
            <person name="Rowe L.A."/>
            <person name="Ben-Ami R."/>
            <person name="Loparev V.N."/>
            <person name="Litvintseva A.P."/>
        </authorList>
    </citation>
    <scope>NUCLEOTIDE SEQUENCE [LARGE SCALE GENOMIC DNA]</scope>
    <source>
        <strain evidence="3 4">B11899</strain>
    </source>
</reference>
<feature type="compositionally biased region" description="Acidic residues" evidence="1">
    <location>
        <begin position="313"/>
        <end position="323"/>
    </location>
</feature>
<evidence type="ECO:0000313" key="4">
    <source>
        <dbReference type="Proteomes" id="UP000244309"/>
    </source>
</evidence>
<dbReference type="Proteomes" id="UP000244309">
    <property type="component" value="Unassembled WGS sequence"/>
</dbReference>
<dbReference type="InterPro" id="IPR012942">
    <property type="entry name" value="SRR1-like"/>
</dbReference>
<sequence length="329" mass="37090">MESNKTASVNDAYASPVTPTGPPRTTTNQNDKVLGSVPINWIKGIEMDLSRTSYRLKDLRNRIGLQSSKIDHVHTATQICFRSIASVEAKADEVAVICNEMRNILPGLCQLQSILIRQIGQSTADLNDFFQTKKFKVSSISCYDPAFLPEDTQLLEKLEFTVDSEEISDPSSVAETLYYMPHAPRSFTETFIKDIQPKWILGNDLNVTAGTLTKAKFLEQLPTLATIQYLIGDGEDVKPKDDGFSVVSSRRKKKNSKLVYKEPVLEYPVGEMYFSKVEISRIKSDSNQPWKDSFSDMALNVIVAKNGKKEEEEGKEEEKEEKEDEKKED</sequence>
<protein>
    <recommendedName>
        <fullName evidence="2">SRR1-like domain-containing protein</fullName>
    </recommendedName>
</protein>
<feature type="region of interest" description="Disordered" evidence="1">
    <location>
        <begin position="305"/>
        <end position="329"/>
    </location>
</feature>
<evidence type="ECO:0000259" key="2">
    <source>
        <dbReference type="Pfam" id="PF07985"/>
    </source>
</evidence>
<dbReference type="EMBL" id="PKFO01000010">
    <property type="protein sequence ID" value="PVH23217.1"/>
    <property type="molecule type" value="Genomic_DNA"/>
</dbReference>
<gene>
    <name evidence="3" type="ORF">CXQ85_002946</name>
</gene>
<dbReference type="RefSeq" id="XP_025344157.1">
    <property type="nucleotide sequence ID" value="XM_025486607.1"/>
</dbReference>
<dbReference type="GeneID" id="37008277"/>
<name>A0A2V1AYQ1_9ASCO</name>
<organism evidence="3 4">
    <name type="scientific">Candidozyma haemuli</name>
    <dbReference type="NCBI Taxonomy" id="45357"/>
    <lineage>
        <taxon>Eukaryota</taxon>
        <taxon>Fungi</taxon>
        <taxon>Dikarya</taxon>
        <taxon>Ascomycota</taxon>
        <taxon>Saccharomycotina</taxon>
        <taxon>Pichiomycetes</taxon>
        <taxon>Metschnikowiaceae</taxon>
        <taxon>Candidozyma</taxon>
    </lineage>
</organism>
<accession>A0A2V1AYQ1</accession>
<evidence type="ECO:0000313" key="3">
    <source>
        <dbReference type="EMBL" id="PVH23217.1"/>
    </source>
</evidence>
<dbReference type="OrthoDB" id="551431at2759"/>
<keyword evidence="4" id="KW-1185">Reference proteome</keyword>